<feature type="non-terminal residue" evidence="1">
    <location>
        <position position="1"/>
    </location>
</feature>
<gene>
    <name evidence="1" type="ORF">CCOS01_00584</name>
</gene>
<evidence type="ECO:0000313" key="2">
    <source>
        <dbReference type="Proteomes" id="UP001240678"/>
    </source>
</evidence>
<dbReference type="AlphaFoldDB" id="A0AAI9Z9B8"/>
<dbReference type="RefSeq" id="XP_060320219.1">
    <property type="nucleotide sequence ID" value="XM_060448781.1"/>
</dbReference>
<sequence length="163" mass="17679">SRANRNLQLALVARRGGESSREFWPPQEATGYYLFFCLGDQASNEPTAIATASNTLFSKGGAFLPSLMRSAMLLNLTDVVRMQARTSLAGRPAVCLLRTAKGGTWPATSSDSWAVTSQSSHRTALWPALVAHRTGPTLRCTSCLRFTPYRLLGVFGKCAHLDS</sequence>
<dbReference type="GeneID" id="85332328"/>
<reference evidence="1 2" key="1">
    <citation type="submission" date="2016-10" db="EMBL/GenBank/DDBJ databases">
        <title>The genome sequence of Colletotrichum fioriniae PJ7.</title>
        <authorList>
            <person name="Baroncelli R."/>
        </authorList>
    </citation>
    <scope>NUCLEOTIDE SEQUENCE [LARGE SCALE GENOMIC DNA]</scope>
    <source>
        <strain evidence="1 2">IMI 309622</strain>
    </source>
</reference>
<name>A0AAI9Z9B8_9PEZI</name>
<dbReference type="Proteomes" id="UP001240678">
    <property type="component" value="Unassembled WGS sequence"/>
</dbReference>
<evidence type="ECO:0000313" key="1">
    <source>
        <dbReference type="EMBL" id="KAK1539270.1"/>
    </source>
</evidence>
<protein>
    <submittedName>
        <fullName evidence="1">Uncharacterized protein</fullName>
    </submittedName>
</protein>
<dbReference type="EMBL" id="MOOE01000001">
    <property type="protein sequence ID" value="KAK1539270.1"/>
    <property type="molecule type" value="Genomic_DNA"/>
</dbReference>
<proteinExistence type="predicted"/>
<comment type="caution">
    <text evidence="1">The sequence shown here is derived from an EMBL/GenBank/DDBJ whole genome shotgun (WGS) entry which is preliminary data.</text>
</comment>
<organism evidence="1 2">
    <name type="scientific">Colletotrichum costaricense</name>
    <dbReference type="NCBI Taxonomy" id="1209916"/>
    <lineage>
        <taxon>Eukaryota</taxon>
        <taxon>Fungi</taxon>
        <taxon>Dikarya</taxon>
        <taxon>Ascomycota</taxon>
        <taxon>Pezizomycotina</taxon>
        <taxon>Sordariomycetes</taxon>
        <taxon>Hypocreomycetidae</taxon>
        <taxon>Glomerellales</taxon>
        <taxon>Glomerellaceae</taxon>
        <taxon>Colletotrichum</taxon>
        <taxon>Colletotrichum acutatum species complex</taxon>
    </lineage>
</organism>
<accession>A0AAI9Z9B8</accession>
<keyword evidence="2" id="KW-1185">Reference proteome</keyword>